<name>A0ABN7XN67_GIGMA</name>
<evidence type="ECO:0000313" key="1">
    <source>
        <dbReference type="EMBL" id="CAG8856758.1"/>
    </source>
</evidence>
<dbReference type="Proteomes" id="UP000789901">
    <property type="component" value="Unassembled WGS sequence"/>
</dbReference>
<feature type="non-terminal residue" evidence="1">
    <location>
        <position position="1"/>
    </location>
</feature>
<protein>
    <submittedName>
        <fullName evidence="1">2089_t:CDS:1</fullName>
    </submittedName>
</protein>
<proteinExistence type="predicted"/>
<organism evidence="1 2">
    <name type="scientific">Gigaspora margarita</name>
    <dbReference type="NCBI Taxonomy" id="4874"/>
    <lineage>
        <taxon>Eukaryota</taxon>
        <taxon>Fungi</taxon>
        <taxon>Fungi incertae sedis</taxon>
        <taxon>Mucoromycota</taxon>
        <taxon>Glomeromycotina</taxon>
        <taxon>Glomeromycetes</taxon>
        <taxon>Diversisporales</taxon>
        <taxon>Gigasporaceae</taxon>
        <taxon>Gigaspora</taxon>
    </lineage>
</organism>
<comment type="caution">
    <text evidence="1">The sequence shown here is derived from an EMBL/GenBank/DDBJ whole genome shotgun (WGS) entry which is preliminary data.</text>
</comment>
<reference evidence="1 2" key="1">
    <citation type="submission" date="2021-06" db="EMBL/GenBank/DDBJ databases">
        <authorList>
            <person name="Kallberg Y."/>
            <person name="Tangrot J."/>
            <person name="Rosling A."/>
        </authorList>
    </citation>
    <scope>NUCLEOTIDE SEQUENCE [LARGE SCALE GENOMIC DNA]</scope>
    <source>
        <strain evidence="1 2">120-4 pot B 10/14</strain>
    </source>
</reference>
<gene>
    <name evidence="1" type="ORF">GMARGA_LOCUS45579</name>
</gene>
<feature type="non-terminal residue" evidence="1">
    <location>
        <position position="129"/>
    </location>
</feature>
<dbReference type="EMBL" id="CAJVQB010163572">
    <property type="protein sequence ID" value="CAG8856758.1"/>
    <property type="molecule type" value="Genomic_DNA"/>
</dbReference>
<accession>A0ABN7XN67</accession>
<keyword evidence="2" id="KW-1185">Reference proteome</keyword>
<sequence length="129" mass="14798">DPITVVRNLKQCSKFCNRNRGQAAITKVPDNGFDITVTFDRINVVMQLKYHYISSGKKVSIKVDDIRAFVDACKTRYRNSDFYGIFLTNRLNQAHSTVTFDNLLVSIEAMGIENVILEFNNIKVQYQNV</sequence>
<evidence type="ECO:0000313" key="2">
    <source>
        <dbReference type="Proteomes" id="UP000789901"/>
    </source>
</evidence>